<feature type="compositionally biased region" description="Low complexity" evidence="3">
    <location>
        <begin position="33"/>
        <end position="59"/>
    </location>
</feature>
<dbReference type="InterPro" id="IPR041664">
    <property type="entry name" value="AAA_16"/>
</dbReference>
<name>A0AAD9D8N9_9STRA</name>
<dbReference type="EMBL" id="JATAAI010000028">
    <property type="protein sequence ID" value="KAK1736783.1"/>
    <property type="molecule type" value="Genomic_DNA"/>
</dbReference>
<keyword evidence="6" id="KW-0456">Lyase</keyword>
<dbReference type="GO" id="GO:0005737">
    <property type="term" value="C:cytoplasm"/>
    <property type="evidence" value="ECO:0007669"/>
    <property type="project" value="TreeGrafter"/>
</dbReference>
<dbReference type="EC" id="4.6.1.-" evidence="6"/>
<dbReference type="Gene3D" id="3.40.50.300">
    <property type="entry name" value="P-loop containing nucleotide triphosphate hydrolases"/>
    <property type="match status" value="1"/>
</dbReference>
<feature type="compositionally biased region" description="Basic and acidic residues" evidence="3">
    <location>
        <begin position="1684"/>
        <end position="1694"/>
    </location>
</feature>
<keyword evidence="4" id="KW-1133">Transmembrane helix</keyword>
<gene>
    <name evidence="6" type="ORF">QTG54_012805</name>
</gene>
<feature type="transmembrane region" description="Helical" evidence="4">
    <location>
        <begin position="1820"/>
        <end position="1840"/>
    </location>
</feature>
<dbReference type="GO" id="GO:0035556">
    <property type="term" value="P:intracellular signal transduction"/>
    <property type="evidence" value="ECO:0007669"/>
    <property type="project" value="InterPro"/>
</dbReference>
<evidence type="ECO:0000256" key="2">
    <source>
        <dbReference type="ARBA" id="ARBA00022840"/>
    </source>
</evidence>
<dbReference type="PROSITE" id="PS50125">
    <property type="entry name" value="GUANYLATE_CYCLASE_2"/>
    <property type="match status" value="2"/>
</dbReference>
<feature type="region of interest" description="Disordered" evidence="3">
    <location>
        <begin position="795"/>
        <end position="815"/>
    </location>
</feature>
<feature type="domain" description="Guanylate cyclase" evidence="5">
    <location>
        <begin position="498"/>
        <end position="638"/>
    </location>
</feature>
<feature type="compositionally biased region" description="Basic and acidic residues" evidence="3">
    <location>
        <begin position="22"/>
        <end position="31"/>
    </location>
</feature>
<dbReference type="Gene3D" id="1.25.40.10">
    <property type="entry name" value="Tetratricopeptide repeat domain"/>
    <property type="match status" value="1"/>
</dbReference>
<comment type="caution">
    <text evidence="6">The sequence shown here is derived from an EMBL/GenBank/DDBJ whole genome shotgun (WGS) entry which is preliminary data.</text>
</comment>
<dbReference type="InterPro" id="IPR027417">
    <property type="entry name" value="P-loop_NTPase"/>
</dbReference>
<dbReference type="InterPro" id="IPR029787">
    <property type="entry name" value="Nucleotide_cyclase"/>
</dbReference>
<dbReference type="Pfam" id="PF00211">
    <property type="entry name" value="Guanylate_cyc"/>
    <property type="match status" value="1"/>
</dbReference>
<evidence type="ECO:0000256" key="1">
    <source>
        <dbReference type="ARBA" id="ARBA00022741"/>
    </source>
</evidence>
<evidence type="ECO:0000256" key="4">
    <source>
        <dbReference type="SAM" id="Phobius"/>
    </source>
</evidence>
<dbReference type="Proteomes" id="UP001224775">
    <property type="component" value="Unassembled WGS sequence"/>
</dbReference>
<feature type="compositionally biased region" description="Basic residues" evidence="3">
    <location>
        <begin position="144"/>
        <end position="162"/>
    </location>
</feature>
<dbReference type="SUPFAM" id="SSF55073">
    <property type="entry name" value="Nucleotide cyclase"/>
    <property type="match status" value="2"/>
</dbReference>
<evidence type="ECO:0000256" key="3">
    <source>
        <dbReference type="SAM" id="MobiDB-lite"/>
    </source>
</evidence>
<keyword evidence="2" id="KW-0067">ATP-binding</keyword>
<feature type="compositionally biased region" description="Low complexity" evidence="3">
    <location>
        <begin position="797"/>
        <end position="814"/>
    </location>
</feature>
<keyword evidence="4" id="KW-0812">Transmembrane</keyword>
<dbReference type="CDD" id="cd07302">
    <property type="entry name" value="CHD"/>
    <property type="match status" value="2"/>
</dbReference>
<dbReference type="GO" id="GO:0009190">
    <property type="term" value="P:cyclic nucleotide biosynthetic process"/>
    <property type="evidence" value="ECO:0007669"/>
    <property type="project" value="InterPro"/>
</dbReference>
<protein>
    <submittedName>
        <fullName evidence="6">Adenylate/guanylate cyclase domain-containing protein</fullName>
        <ecNumber evidence="6">4.6.1.-</ecNumber>
    </submittedName>
</protein>
<dbReference type="PANTHER" id="PTHR16305">
    <property type="entry name" value="TESTICULAR SOLUBLE ADENYLYL CYCLASE"/>
    <property type="match status" value="1"/>
</dbReference>
<sequence length="1872" mass="208797">MEEQQEDNIINEPSAPAPISVGDKRRNHDDDGGSCSSDHSDSVASSLMSSLSGNNNDSLQPPIHFINSSPTKVGASVEFEDDKANMIAKLMKSHGQVVSLSLVERSSLIKSIIRLSQHVPGCVIRSLLDDISRDRKEKKERVDRRRRRGNAHHHKKSWKSRRRSSDSCETCEEEKVYDGDQLSSNESRMSPGQRSIAQLVGKSTKSLPLSRRRESALLFVDISGFTKLSTMLDVESFSNCINTYFQEVINQVASYGGDILKFAGDAIFCEWRVSSRESFQTLEQCVLQAATCAADIVSLCSDYTPAPSRRMSKRRSSTLSSSFRSLITHASVTSDSSRREIALNVKCGLGVGHMAGVHVGDNMSRREFLMLGDPIDQVAAAEAAARHGEVFASPEAIAYLTKMGSVRGDWKSNINDGLPTRLAVRGERFFFPKEEYAPCRGIGLPCEGEKLLRHFDDFDSSELNWLKRMISLYVHPVVVSEEHESSSHVKHETDYDRNVAAAELRNVYTCFISPKIDYNLTGDEEKDQKLFHRLNDIMTITTRHLDRAQGHLRQFILDDKGVVLIFTFGLRGSTFPNMIAQRAIPLTFTIVQSLQDELGIKVAAGATFEKTYCGVVGGVNRHEFAVLGPAVNLAARLMSPKHNSDVILVDKNVRLLTSQIFFRPLPAVMAKGYADPVPIFQPMKISSDQQGSKWGHTKKMFVGRASEIKQSMHVAKEMALNSVTSKFLFVSAPSGTGKSSLMVQATETVRAMVKKMKKRVIVTRYISNEGDSRIPFSLFRSIFKDLLLQIKHDDEGSMASSKGSRPSSRRGSSGPVDFEIDKEWDSLSLQSHSTKSSIMSTDATRFRFICEELNAPPEFAEVVGKRLLGLKSTTAPSTASKPPDLNKIVNFISDAFIRCTKHADLVLLALDDVHWMDEMSWKVVQAIFERSENVLTFCGSRPPSTNHLAVDEKFWSELHGAYKEEGRYMEINLGLFSEIDAQEMIAYHLDISVDKIDGSFLRNVFTSSGGMPHYLSYVLETIKRNDLTVELDNGLIGLKSSESAESKLGFKSVNDLLLYRLDALDSSVRTTLHLAAVLGTEFDLLDAALTYEEMFDVIDSDRFQSAMELCAHFDVAEKEGILEQVLSSTEHDQDEFGDPADEEGNLCAGLEDVFISPSGRKSHPLYSDNRRYRFTHDSWKTSILSVMLDGRKEEMHEQIATVLEREIVEETESKDDLELQIHVFKHWNLSGNFTKAAELALMIGGQLMILGLNSQAILLYDDVLNALEQISPFDSAKKLGGIRSSIIDTFDTNHLELLIKVYVSMGKACCNMGLGEGARDAYQSALDILDYAPCASDKEFDRSISFPIFSGLFVVLKMGIIDKEESCSFEKDICKRFVEQARLNNDPVHYGRALAMQGETLARLGNFEEALETLEVIKTIYDIDTQHVAICKAYGSDRVGQAFAHSVNWNQALGRTDAALETCMYIIEEIVPKSDPRNVHNTMCLLYSVIIAMKDNELALEARDVVLRRVGNTGKEVKRIDEYLEWVLEEKNMVIKPAILESAFGAFGVTPTAILGEICFNLARRRECGEYKDTLYSMSVAFMEKAVSNSEQIPFANIYAKDARRAEESSRDAITLATISAIVVRFTDLSGSLDTESVPWKFVLWLTGINPSTILRVWQVMIGMLPFPSSGAGAGGELSSISKNADKQQEEEGMSRNQKRFTCHELIHTITGFYHIIPLQGLVWMAMINFPLWFAHLDLCMSEKELLVGSLSSSTSPRKNMARSIDKRSHQVVQNDHDPLVVFSIVIYVVGVFFRGQSFLLSGAGVVIMSLPFTRRKATFSVAATVPPLVVLFALEHFTIMSEMETWHNAVHSLSHMALHVAVNSLFKHHVA</sequence>
<dbReference type="PANTHER" id="PTHR16305:SF28">
    <property type="entry name" value="GUANYLATE CYCLASE DOMAIN-CONTAINING PROTEIN"/>
    <property type="match status" value="1"/>
</dbReference>
<feature type="transmembrane region" description="Helical" evidence="4">
    <location>
        <begin position="1780"/>
        <end position="1808"/>
    </location>
</feature>
<dbReference type="Gene3D" id="3.30.70.1230">
    <property type="entry name" value="Nucleotide cyclase"/>
    <property type="match status" value="2"/>
</dbReference>
<proteinExistence type="predicted"/>
<dbReference type="Pfam" id="PF13191">
    <property type="entry name" value="AAA_16"/>
    <property type="match status" value="1"/>
</dbReference>
<feature type="region of interest" description="Disordered" evidence="3">
    <location>
        <begin position="1676"/>
        <end position="1695"/>
    </location>
</feature>
<evidence type="ECO:0000259" key="5">
    <source>
        <dbReference type="PROSITE" id="PS50125"/>
    </source>
</evidence>
<dbReference type="SUPFAM" id="SSF52540">
    <property type="entry name" value="P-loop containing nucleoside triphosphate hydrolases"/>
    <property type="match status" value="1"/>
</dbReference>
<dbReference type="SUPFAM" id="SSF48452">
    <property type="entry name" value="TPR-like"/>
    <property type="match status" value="1"/>
</dbReference>
<dbReference type="GO" id="GO:0005524">
    <property type="term" value="F:ATP binding"/>
    <property type="evidence" value="ECO:0007669"/>
    <property type="project" value="UniProtKB-KW"/>
</dbReference>
<keyword evidence="7" id="KW-1185">Reference proteome</keyword>
<organism evidence="6 7">
    <name type="scientific">Skeletonema marinoi</name>
    <dbReference type="NCBI Taxonomy" id="267567"/>
    <lineage>
        <taxon>Eukaryota</taxon>
        <taxon>Sar</taxon>
        <taxon>Stramenopiles</taxon>
        <taxon>Ochrophyta</taxon>
        <taxon>Bacillariophyta</taxon>
        <taxon>Coscinodiscophyceae</taxon>
        <taxon>Thalassiosirophycidae</taxon>
        <taxon>Thalassiosirales</taxon>
        <taxon>Skeletonemataceae</taxon>
        <taxon>Skeletonema</taxon>
        <taxon>Skeletonema marinoi-dohrnii complex</taxon>
    </lineage>
</organism>
<feature type="region of interest" description="Disordered" evidence="3">
    <location>
        <begin position="1"/>
        <end position="67"/>
    </location>
</feature>
<feature type="region of interest" description="Disordered" evidence="3">
    <location>
        <begin position="135"/>
        <end position="164"/>
    </location>
</feature>
<dbReference type="InterPro" id="IPR011990">
    <property type="entry name" value="TPR-like_helical_dom_sf"/>
</dbReference>
<keyword evidence="1" id="KW-0547">Nucleotide-binding</keyword>
<evidence type="ECO:0000313" key="7">
    <source>
        <dbReference type="Proteomes" id="UP001224775"/>
    </source>
</evidence>
<dbReference type="GO" id="GO:0004016">
    <property type="term" value="F:adenylate cyclase activity"/>
    <property type="evidence" value="ECO:0007669"/>
    <property type="project" value="TreeGrafter"/>
</dbReference>
<evidence type="ECO:0000313" key="6">
    <source>
        <dbReference type="EMBL" id="KAK1736783.1"/>
    </source>
</evidence>
<keyword evidence="4" id="KW-0472">Membrane</keyword>
<feature type="domain" description="Guanylate cyclase" evidence="5">
    <location>
        <begin position="216"/>
        <end position="382"/>
    </location>
</feature>
<reference evidence="6" key="1">
    <citation type="submission" date="2023-06" db="EMBL/GenBank/DDBJ databases">
        <title>Survivors Of The Sea: Transcriptome response of Skeletonema marinoi to long-term dormancy.</title>
        <authorList>
            <person name="Pinder M.I.M."/>
            <person name="Kourtchenko O."/>
            <person name="Robertson E.K."/>
            <person name="Larsson T."/>
            <person name="Maumus F."/>
            <person name="Osuna-Cruz C.M."/>
            <person name="Vancaester E."/>
            <person name="Stenow R."/>
            <person name="Vandepoele K."/>
            <person name="Ploug H."/>
            <person name="Bruchert V."/>
            <person name="Godhe A."/>
            <person name="Topel M."/>
        </authorList>
    </citation>
    <scope>NUCLEOTIDE SEQUENCE</scope>
    <source>
        <strain evidence="6">R05AC</strain>
    </source>
</reference>
<accession>A0AAD9D8N9</accession>
<dbReference type="InterPro" id="IPR001054">
    <property type="entry name" value="A/G_cyclase"/>
</dbReference>